<evidence type="ECO:0000313" key="2">
    <source>
        <dbReference type="Proteomes" id="UP000274327"/>
    </source>
</evidence>
<sequence>MSPSGRPAAHSVPADAVRAERERIRALLLAQRPELGARLAVGPSGALVIPLRRGGSVEIGRMRRRGTPRWVVVAPSAAGARVREPATPSAIVRVVLAALDEDATGRSLSAVR</sequence>
<dbReference type="Proteomes" id="UP000274327">
    <property type="component" value="Unassembled WGS sequence"/>
</dbReference>
<comment type="caution">
    <text evidence="1">The sequence shown here is derived from an EMBL/GenBank/DDBJ whole genome shotgun (WGS) entry which is preliminary data.</text>
</comment>
<gene>
    <name evidence="1" type="ORF">DS079_00965</name>
</gene>
<dbReference type="RefSeq" id="WP_126984450.1">
    <property type="nucleotide sequence ID" value="NZ_ML133851.1"/>
</dbReference>
<evidence type="ECO:0000313" key="1">
    <source>
        <dbReference type="EMBL" id="RRR20008.1"/>
    </source>
</evidence>
<proteinExistence type="predicted"/>
<reference evidence="1 2" key="1">
    <citation type="submission" date="2018-07" db="EMBL/GenBank/DDBJ databases">
        <title>Brachybacteriurn paraconglorneratum KCTC 9916.</title>
        <authorList>
            <person name="Li Y."/>
        </authorList>
    </citation>
    <scope>NUCLEOTIDE SEQUENCE [LARGE SCALE GENOMIC DNA]</scope>
    <source>
        <strain evidence="1 2">KCTC 9916</strain>
    </source>
</reference>
<protein>
    <submittedName>
        <fullName evidence="1">Uncharacterized protein</fullName>
    </submittedName>
</protein>
<keyword evidence="2" id="KW-1185">Reference proteome</keyword>
<name>A0A426SNY1_9MICO</name>
<dbReference type="AlphaFoldDB" id="A0A426SNY1"/>
<dbReference type="GeneID" id="78119602"/>
<dbReference type="EMBL" id="QOCI01000001">
    <property type="protein sequence ID" value="RRR20008.1"/>
    <property type="molecule type" value="Genomic_DNA"/>
</dbReference>
<organism evidence="1 2">
    <name type="scientific">Brachybacterium paraconglomeratum</name>
    <dbReference type="NCBI Taxonomy" id="173362"/>
    <lineage>
        <taxon>Bacteria</taxon>
        <taxon>Bacillati</taxon>
        <taxon>Actinomycetota</taxon>
        <taxon>Actinomycetes</taxon>
        <taxon>Micrococcales</taxon>
        <taxon>Dermabacteraceae</taxon>
        <taxon>Brachybacterium</taxon>
    </lineage>
</organism>
<accession>A0A426SNY1</accession>